<proteinExistence type="predicted"/>
<dbReference type="AlphaFoldDB" id="A0A5P2UKZ3"/>
<reference evidence="2 3" key="1">
    <citation type="submission" date="2017-09" db="EMBL/GenBank/DDBJ databases">
        <authorList>
            <person name="Lee N."/>
            <person name="Cho B.-K."/>
        </authorList>
    </citation>
    <scope>NUCLEOTIDE SEQUENCE [LARGE SCALE GENOMIC DNA]</scope>
    <source>
        <strain evidence="2 3">ATCC 27467</strain>
    </source>
</reference>
<keyword evidence="3" id="KW-1185">Reference proteome</keyword>
<dbReference type="EMBL" id="CP023701">
    <property type="protein sequence ID" value="QEU79976.1"/>
    <property type="molecule type" value="Genomic_DNA"/>
</dbReference>
<gene>
    <name evidence="2" type="ORF">CP968_18105</name>
</gene>
<evidence type="ECO:0008006" key="4">
    <source>
        <dbReference type="Google" id="ProtNLM"/>
    </source>
</evidence>
<evidence type="ECO:0000313" key="3">
    <source>
        <dbReference type="Proteomes" id="UP000326831"/>
    </source>
</evidence>
<evidence type="ECO:0000313" key="2">
    <source>
        <dbReference type="EMBL" id="QEU79976.1"/>
    </source>
</evidence>
<protein>
    <recommendedName>
        <fullName evidence="4">Transposase</fullName>
    </recommendedName>
</protein>
<dbReference type="Proteomes" id="UP000326831">
    <property type="component" value="Chromosome"/>
</dbReference>
<accession>A0A5P2UKZ3</accession>
<name>A0A5P2UKZ3_9ACTN</name>
<dbReference type="KEGG" id="ssub:CP968_18105"/>
<feature type="region of interest" description="Disordered" evidence="1">
    <location>
        <begin position="1"/>
        <end position="24"/>
    </location>
</feature>
<feature type="region of interest" description="Disordered" evidence="1">
    <location>
        <begin position="73"/>
        <end position="102"/>
    </location>
</feature>
<sequence>MATQAGDAPSPPLASPRQRRPRLDHQALQAVAAEACVHGVSTRSVDDLLKAFGSEARTAKSGVPRICFGIRRTARGVPQSATGSPPVSPRLPRCPSSRTPPP</sequence>
<evidence type="ECO:0000256" key="1">
    <source>
        <dbReference type="SAM" id="MobiDB-lite"/>
    </source>
</evidence>
<organism evidence="2 3">
    <name type="scientific">Streptomyces subrutilus</name>
    <dbReference type="NCBI Taxonomy" id="36818"/>
    <lineage>
        <taxon>Bacteria</taxon>
        <taxon>Bacillati</taxon>
        <taxon>Actinomycetota</taxon>
        <taxon>Actinomycetes</taxon>
        <taxon>Kitasatosporales</taxon>
        <taxon>Streptomycetaceae</taxon>
        <taxon>Streptomyces</taxon>
    </lineage>
</organism>